<dbReference type="EMBL" id="JAULSV010000001">
    <property type="protein sequence ID" value="KAK0657031.1"/>
    <property type="molecule type" value="Genomic_DNA"/>
</dbReference>
<sequence length="71" mass="7810">MPCVTSNSAVRILPLADHLNDAWSGLVDIHRNAIHAIHLQEAEGRVWSLEHTFSINDGRRGIGYSFSDGSP</sequence>
<accession>A0AA39YR07</accession>
<name>A0AA39YR07_9PEZI</name>
<proteinExistence type="predicted"/>
<keyword evidence="2" id="KW-1185">Reference proteome</keyword>
<reference evidence="1" key="1">
    <citation type="submission" date="2023-06" db="EMBL/GenBank/DDBJ databases">
        <title>Genome-scale phylogeny and comparative genomics of the fungal order Sordariales.</title>
        <authorList>
            <consortium name="Lawrence Berkeley National Laboratory"/>
            <person name="Hensen N."/>
            <person name="Bonometti L."/>
            <person name="Westerberg I."/>
            <person name="Brannstrom I.O."/>
            <person name="Guillou S."/>
            <person name="Cros-Aarteil S."/>
            <person name="Calhoun S."/>
            <person name="Haridas S."/>
            <person name="Kuo A."/>
            <person name="Mondo S."/>
            <person name="Pangilinan J."/>
            <person name="Riley R."/>
            <person name="Labutti K."/>
            <person name="Andreopoulos B."/>
            <person name="Lipzen A."/>
            <person name="Chen C."/>
            <person name="Yanf M."/>
            <person name="Daum C."/>
            <person name="Ng V."/>
            <person name="Clum A."/>
            <person name="Steindorff A."/>
            <person name="Ohm R."/>
            <person name="Martin F."/>
            <person name="Silar P."/>
            <person name="Natvig D."/>
            <person name="Lalanne C."/>
            <person name="Gautier V."/>
            <person name="Ament-Velasquez S.L."/>
            <person name="Kruys A."/>
            <person name="Hutchinson M.I."/>
            <person name="Powell A.J."/>
            <person name="Barry K."/>
            <person name="Miller A.N."/>
            <person name="Grigoriev I.V."/>
            <person name="Debuchy R."/>
            <person name="Gladieux P."/>
            <person name="Thoren M.H."/>
            <person name="Johannesson H."/>
        </authorList>
    </citation>
    <scope>NUCLEOTIDE SEQUENCE</scope>
    <source>
        <strain evidence="1">SMH2532-1</strain>
    </source>
</reference>
<comment type="caution">
    <text evidence="1">The sequence shown here is derived from an EMBL/GenBank/DDBJ whole genome shotgun (WGS) entry which is preliminary data.</text>
</comment>
<dbReference type="Proteomes" id="UP001174936">
    <property type="component" value="Unassembled WGS sequence"/>
</dbReference>
<protein>
    <submittedName>
        <fullName evidence="1">Uncharacterized protein</fullName>
    </submittedName>
</protein>
<dbReference type="AlphaFoldDB" id="A0AA39YR07"/>
<evidence type="ECO:0000313" key="2">
    <source>
        <dbReference type="Proteomes" id="UP001174936"/>
    </source>
</evidence>
<gene>
    <name evidence="1" type="ORF">B0T16DRAFT_400769</name>
</gene>
<evidence type="ECO:0000313" key="1">
    <source>
        <dbReference type="EMBL" id="KAK0657031.1"/>
    </source>
</evidence>
<organism evidence="1 2">
    <name type="scientific">Cercophora newfieldiana</name>
    <dbReference type="NCBI Taxonomy" id="92897"/>
    <lineage>
        <taxon>Eukaryota</taxon>
        <taxon>Fungi</taxon>
        <taxon>Dikarya</taxon>
        <taxon>Ascomycota</taxon>
        <taxon>Pezizomycotina</taxon>
        <taxon>Sordariomycetes</taxon>
        <taxon>Sordariomycetidae</taxon>
        <taxon>Sordariales</taxon>
        <taxon>Lasiosphaeriaceae</taxon>
        <taxon>Cercophora</taxon>
    </lineage>
</organism>